<organism evidence="3 4">
    <name type="scientific">Trichuris muris</name>
    <name type="common">Mouse whipworm</name>
    <dbReference type="NCBI Taxonomy" id="70415"/>
    <lineage>
        <taxon>Eukaryota</taxon>
        <taxon>Metazoa</taxon>
        <taxon>Ecdysozoa</taxon>
        <taxon>Nematoda</taxon>
        <taxon>Enoplea</taxon>
        <taxon>Dorylaimia</taxon>
        <taxon>Trichinellida</taxon>
        <taxon>Trichuridae</taxon>
        <taxon>Trichuris</taxon>
    </lineage>
</organism>
<dbReference type="PANTHER" id="PTHR12353:SF31">
    <property type="entry name" value="LD44824P"/>
    <property type="match status" value="1"/>
</dbReference>
<comment type="similarity">
    <text evidence="1">Belongs to the SAPAP family.</text>
</comment>
<protein>
    <submittedName>
        <fullName evidence="4">Uncharacterized protein</fullName>
    </submittedName>
</protein>
<sequence>MQFGRANGRAKGAIVPLRLDLLPALPLAALVVPLGKCHAVPSSPLAVLLCNFLVLFLGRPSDESRRALPLEKKARMQIAEWYPIAGGLDLRSTCRKLALAFPLQISFGADCSPLPARQVWRMINQMGKEDGFDEETSSFESLNFKTHQYVCPPSANAADGGDSPSSGMGEQNSGPSSGELGSPSYMRLSCALSGYRNPSTPRCRSSTPCRPLYLTERLQTPSPGPIAAARSAEKRAPDCGSPMNIREVVESFNSLDLRDNSPALRLLASCQTQGNASGGSPQRTLGDQSNEETTTLDDDKRNGEVPGFPLVAPVTIMTPDEVLRSIIDPEYYKNMAALERYRLGRLCNRLERRLNGRPPSQALGRTAALVEEIKLLLSGKLESFEAMLRNNSAEGATEKERQAELEKIWRAIAASVEHIDNSLEVGNEFEDNCFNSMTAAKEMTGNGSVASTTDDGRRVDGLYYQQLGVQHRARLEKQCRIAEQDLASEPPEEACDRIRAAIGKATLLLKKKFKKFEELVVKHLDPVDGEPTVTLNDLEGFWTLVEIELADIEGAFEQVRKLKENNWNAIGVEEPPQQASNAPKKSAPVQRIAGGGAQKKMWLNKRMIEARLRLREAKRLAKQRMTNGQDA</sequence>
<dbReference type="Proteomes" id="UP000046395">
    <property type="component" value="Unassembled WGS sequence"/>
</dbReference>
<evidence type="ECO:0000256" key="1">
    <source>
        <dbReference type="ARBA" id="ARBA00008839"/>
    </source>
</evidence>
<feature type="region of interest" description="Disordered" evidence="2">
    <location>
        <begin position="216"/>
        <end position="242"/>
    </location>
</feature>
<proteinExistence type="inferred from homology"/>
<dbReference type="PANTHER" id="PTHR12353">
    <property type="entry name" value="DISKS LARGE-ASSOCIATED PROTEIN DAP SAP90/PSD-95-ASSOCIATED PROTEIN"/>
    <property type="match status" value="1"/>
</dbReference>
<dbReference type="Pfam" id="PF03359">
    <property type="entry name" value="GKAP"/>
    <property type="match status" value="1"/>
</dbReference>
<feature type="region of interest" description="Disordered" evidence="2">
    <location>
        <begin position="573"/>
        <end position="595"/>
    </location>
</feature>
<dbReference type="GO" id="GO:0023052">
    <property type="term" value="P:signaling"/>
    <property type="evidence" value="ECO:0007669"/>
    <property type="project" value="InterPro"/>
</dbReference>
<dbReference type="WBParaSite" id="TMUE_1000002747.1">
    <property type="protein sequence ID" value="TMUE_1000002747.1"/>
    <property type="gene ID" value="WBGene00291343"/>
</dbReference>
<dbReference type="AlphaFoldDB" id="A0A5S6Q718"/>
<feature type="region of interest" description="Disordered" evidence="2">
    <location>
        <begin position="271"/>
        <end position="307"/>
    </location>
</feature>
<feature type="compositionally biased region" description="Polar residues" evidence="2">
    <location>
        <begin position="163"/>
        <end position="172"/>
    </location>
</feature>
<reference evidence="4" key="1">
    <citation type="submission" date="2019-12" db="UniProtKB">
        <authorList>
            <consortium name="WormBaseParasite"/>
        </authorList>
    </citation>
    <scope>IDENTIFICATION</scope>
</reference>
<name>A0A5S6Q718_TRIMR</name>
<accession>A0A5S6Q718</accession>
<evidence type="ECO:0000256" key="2">
    <source>
        <dbReference type="SAM" id="MobiDB-lite"/>
    </source>
</evidence>
<feature type="region of interest" description="Disordered" evidence="2">
    <location>
        <begin position="153"/>
        <end position="181"/>
    </location>
</feature>
<evidence type="ECO:0000313" key="3">
    <source>
        <dbReference type="Proteomes" id="UP000046395"/>
    </source>
</evidence>
<dbReference type="InterPro" id="IPR005026">
    <property type="entry name" value="SAPAP"/>
</dbReference>
<keyword evidence="3" id="KW-1185">Reference proteome</keyword>
<feature type="compositionally biased region" description="Polar residues" evidence="2">
    <location>
        <begin position="271"/>
        <end position="293"/>
    </location>
</feature>
<dbReference type="STRING" id="70415.A0A5S6Q718"/>
<evidence type="ECO:0000313" key="4">
    <source>
        <dbReference type="WBParaSite" id="TMUE_1000002747.1"/>
    </source>
</evidence>